<dbReference type="PANTHER" id="PTHR13774">
    <property type="entry name" value="PHENAZINE BIOSYNTHESIS PROTEIN"/>
    <property type="match status" value="1"/>
</dbReference>
<dbReference type="GeneID" id="63862420"/>
<name>A0A8G1RN62_9EURO</name>
<dbReference type="InterPro" id="IPR003719">
    <property type="entry name" value="Phenazine_PhzF-like"/>
</dbReference>
<evidence type="ECO:0000313" key="2">
    <source>
        <dbReference type="EMBL" id="RAK75537.1"/>
    </source>
</evidence>
<gene>
    <name evidence="2" type="ORF">BO72DRAFT_449732</name>
</gene>
<proteinExistence type="predicted"/>
<feature type="region of interest" description="Disordered" evidence="1">
    <location>
        <begin position="108"/>
        <end position="128"/>
    </location>
</feature>
<dbReference type="Pfam" id="PF02567">
    <property type="entry name" value="PhzC-PhzF"/>
    <property type="match status" value="2"/>
</dbReference>
<feature type="region of interest" description="Disordered" evidence="1">
    <location>
        <begin position="143"/>
        <end position="170"/>
    </location>
</feature>
<dbReference type="GO" id="GO:0016853">
    <property type="term" value="F:isomerase activity"/>
    <property type="evidence" value="ECO:0007669"/>
    <property type="project" value="TreeGrafter"/>
</dbReference>
<keyword evidence="3" id="KW-1185">Reference proteome</keyword>
<accession>A0A8G1RN62</accession>
<reference evidence="2 3" key="1">
    <citation type="submission" date="2018-02" db="EMBL/GenBank/DDBJ databases">
        <title>The genomes of Aspergillus section Nigri reveals drivers in fungal speciation.</title>
        <authorList>
            <consortium name="DOE Joint Genome Institute"/>
            <person name="Vesth T.C."/>
            <person name="Nybo J."/>
            <person name="Theobald S."/>
            <person name="Brandl J."/>
            <person name="Frisvad J.C."/>
            <person name="Nielsen K.F."/>
            <person name="Lyhne E.K."/>
            <person name="Kogle M.E."/>
            <person name="Kuo A."/>
            <person name="Riley R."/>
            <person name="Clum A."/>
            <person name="Nolan M."/>
            <person name="Lipzen A."/>
            <person name="Salamov A."/>
            <person name="Henrissat B."/>
            <person name="Wiebenga A."/>
            <person name="De vries R.P."/>
            <person name="Grigoriev I.V."/>
            <person name="Mortensen U.H."/>
            <person name="Andersen M.R."/>
            <person name="Baker S.E."/>
        </authorList>
    </citation>
    <scope>NUCLEOTIDE SEQUENCE [LARGE SCALE GENOMIC DNA]</scope>
    <source>
        <strain evidence="2 3">CBS 313.89</strain>
    </source>
</reference>
<dbReference type="SUPFAM" id="SSF54506">
    <property type="entry name" value="Diaminopimelate epimerase-like"/>
    <property type="match status" value="1"/>
</dbReference>
<dbReference type="PANTHER" id="PTHR13774:SF32">
    <property type="entry name" value="ANTISENSE-ENHANCING SEQUENCE 1"/>
    <property type="match status" value="1"/>
</dbReference>
<dbReference type="AlphaFoldDB" id="A0A8G1RN62"/>
<dbReference type="OrthoDB" id="75169at2759"/>
<dbReference type="EMBL" id="KZ824656">
    <property type="protein sequence ID" value="RAK75537.1"/>
    <property type="molecule type" value="Genomic_DNA"/>
</dbReference>
<sequence length="380" mass="40145">MPPPGHVNYITLDVFTNTAYTGNPLAVVFLPPLSSSTSSNTTLTQRQKQTLAREFNFSETIFIHPDPSSGSNTTHRTIDIFTPTDELPFAGHPTIGAAAWFLHLSSPSPSLSPSPSPSPSFGNPPKENAITHLITKSGTIPIALIPATSPSPSPSPAASETTSGQAKGEGVTARIAHNPHVHAKRFPLREVLRLHGSLAPVFTQNNSDQGEQEQQKEISFPVFSIVKGMSQVLVEVPSLAALAAVTTSAGGEMVGPESGYMDGEGGWAVGHCVLYFYVRGAQDDDQGKDREVIRTRAIAGNVEDPATGSAACGLAAYLSLTEGTPKERRGFDFVQGVEMGRRSEIGVEVEMGDDAETIAHVDLKGNAVKVSEGSIAIPPE</sequence>
<dbReference type="VEuPathDB" id="FungiDB:BO72DRAFT_449732"/>
<dbReference type="Gene3D" id="3.10.310.10">
    <property type="entry name" value="Diaminopimelate Epimerase, Chain A, domain 1"/>
    <property type="match status" value="2"/>
</dbReference>
<organism evidence="2 3">
    <name type="scientific">Aspergillus fijiensis CBS 313.89</name>
    <dbReference type="NCBI Taxonomy" id="1448319"/>
    <lineage>
        <taxon>Eukaryota</taxon>
        <taxon>Fungi</taxon>
        <taxon>Dikarya</taxon>
        <taxon>Ascomycota</taxon>
        <taxon>Pezizomycotina</taxon>
        <taxon>Eurotiomycetes</taxon>
        <taxon>Eurotiomycetidae</taxon>
        <taxon>Eurotiales</taxon>
        <taxon>Aspergillaceae</taxon>
        <taxon>Aspergillus</taxon>
    </lineage>
</organism>
<evidence type="ECO:0000313" key="3">
    <source>
        <dbReference type="Proteomes" id="UP000249789"/>
    </source>
</evidence>
<protein>
    <submittedName>
        <fullName evidence="2">Phenazine biosynthesis PhzC/PhzF protein</fullName>
    </submittedName>
</protein>
<dbReference type="Proteomes" id="UP000249789">
    <property type="component" value="Unassembled WGS sequence"/>
</dbReference>
<dbReference type="GO" id="GO:0005737">
    <property type="term" value="C:cytoplasm"/>
    <property type="evidence" value="ECO:0007669"/>
    <property type="project" value="TreeGrafter"/>
</dbReference>
<evidence type="ECO:0000256" key="1">
    <source>
        <dbReference type="SAM" id="MobiDB-lite"/>
    </source>
</evidence>
<dbReference type="RefSeq" id="XP_040799547.1">
    <property type="nucleotide sequence ID" value="XM_040945087.1"/>
</dbReference>